<keyword evidence="4 5" id="KW-0472">Membrane</keyword>
<evidence type="ECO:0000259" key="6">
    <source>
        <dbReference type="Pfam" id="PF04932"/>
    </source>
</evidence>
<reference evidence="7" key="1">
    <citation type="journal article" date="2021" name="PeerJ">
        <title>Extensive microbial diversity within the chicken gut microbiome revealed by metagenomics and culture.</title>
        <authorList>
            <person name="Gilroy R."/>
            <person name="Ravi A."/>
            <person name="Getino M."/>
            <person name="Pursley I."/>
            <person name="Horton D.L."/>
            <person name="Alikhan N.F."/>
            <person name="Baker D."/>
            <person name="Gharbi K."/>
            <person name="Hall N."/>
            <person name="Watson M."/>
            <person name="Adriaenssens E.M."/>
            <person name="Foster-Nyarko E."/>
            <person name="Jarju S."/>
            <person name="Secka A."/>
            <person name="Antonio M."/>
            <person name="Oren A."/>
            <person name="Chaudhuri R.R."/>
            <person name="La Ragione R."/>
            <person name="Hildebrand F."/>
            <person name="Pallen M.J."/>
        </authorList>
    </citation>
    <scope>NUCLEOTIDE SEQUENCE</scope>
    <source>
        <strain evidence="7">ChiHecec2B26-12326</strain>
    </source>
</reference>
<dbReference type="Proteomes" id="UP000823847">
    <property type="component" value="Unassembled WGS sequence"/>
</dbReference>
<name>A0A9D1XS88_9BACT</name>
<dbReference type="InterPro" id="IPR007016">
    <property type="entry name" value="O-antigen_ligase-rel_domated"/>
</dbReference>
<evidence type="ECO:0000256" key="3">
    <source>
        <dbReference type="ARBA" id="ARBA00022989"/>
    </source>
</evidence>
<dbReference type="InterPro" id="IPR011990">
    <property type="entry name" value="TPR-like_helical_dom_sf"/>
</dbReference>
<comment type="caution">
    <text evidence="7">The sequence shown here is derived from an EMBL/GenBank/DDBJ whole genome shotgun (WGS) entry which is preliminary data.</text>
</comment>
<keyword evidence="7" id="KW-0436">Ligase</keyword>
<feature type="transmembrane region" description="Helical" evidence="5">
    <location>
        <begin position="157"/>
        <end position="176"/>
    </location>
</feature>
<keyword evidence="2 5" id="KW-0812">Transmembrane</keyword>
<sequence length="694" mass="78846">MPVRESAPMRWRYTGVALLLVFVMAILLFRVTDTYQVCSLSLIGALFLLRPLPFRQWTRVDVSVGLVVLYDLLSPICAVSAVAAIPRAGVSFLTLLGYLVSRRLFASERALRVVRFGSFLPIGIALALAIGSFFVFRSSVLEVGFADTYPFRFLFRPLGYITNVWAEVLLLILGWLCLARRHVGFLVFLTIGAILLSFSRGAYIALAVYMALWLALIKPLREKVRVPLLALLALLLVGLSFPAELGTTLAMNRTVSQRQSTSGRIDATRASWEAFRERPLLGYGNGNYTLAIDKALNQDSTRSYTSLAPNLPVQLLVEKGIVGLGLYLFLLIAIVQSLWERRKERESRVVFCLLSALAIKEMTQASLLGTHFALFLLAISLVFPQGDENGSVEKTETVSVWDYGLPVVVLLCYFVYVGFVFRKEREDQRLRAIESAWKRGEWGEALRLMERAGERTPDLVNRALLYGRAYRETGDIMHLADAEKALREARRRQPEDVQIEYLWTCLYLDKRESGKAADIAGRLASAYPRNAFYRFAWAEALYRQGEKEAALAELVEAIRFIPRLLTEEKTDGLRLSDPGFYRALERRLSDLHPSLEDTPADYARYGYIVHRLGDRPRAERYLRRAVEGLPNLATPWRLLGDTAKYRLLLYGAFQKDLRATEIPEDTAITASRLFLRYYPFKFTQWYGQRLLFSE</sequence>
<evidence type="ECO:0000256" key="2">
    <source>
        <dbReference type="ARBA" id="ARBA00022692"/>
    </source>
</evidence>
<comment type="subcellular location">
    <subcellularLocation>
        <location evidence="1">Membrane</location>
        <topology evidence="1">Multi-pass membrane protein</topology>
    </subcellularLocation>
</comment>
<accession>A0A9D1XS88</accession>
<keyword evidence="3 5" id="KW-1133">Transmembrane helix</keyword>
<organism evidence="7 8">
    <name type="scientific">Candidatus Parabacteroides intestinigallinarum</name>
    <dbReference type="NCBI Taxonomy" id="2838722"/>
    <lineage>
        <taxon>Bacteria</taxon>
        <taxon>Pseudomonadati</taxon>
        <taxon>Bacteroidota</taxon>
        <taxon>Bacteroidia</taxon>
        <taxon>Bacteroidales</taxon>
        <taxon>Tannerellaceae</taxon>
        <taxon>Parabacteroides</taxon>
    </lineage>
</organism>
<feature type="transmembrane region" description="Helical" evidence="5">
    <location>
        <begin position="403"/>
        <end position="421"/>
    </location>
</feature>
<dbReference type="Pfam" id="PF04932">
    <property type="entry name" value="Wzy_C"/>
    <property type="match status" value="1"/>
</dbReference>
<feature type="transmembrane region" description="Helical" evidence="5">
    <location>
        <begin position="113"/>
        <end position="136"/>
    </location>
</feature>
<feature type="domain" description="O-antigen ligase-related" evidence="6">
    <location>
        <begin position="185"/>
        <end position="328"/>
    </location>
</feature>
<dbReference type="AlphaFoldDB" id="A0A9D1XS88"/>
<evidence type="ECO:0000256" key="4">
    <source>
        <dbReference type="ARBA" id="ARBA00023136"/>
    </source>
</evidence>
<feature type="transmembrane region" description="Helical" evidence="5">
    <location>
        <begin position="365"/>
        <end position="383"/>
    </location>
</feature>
<dbReference type="PANTHER" id="PTHR37422">
    <property type="entry name" value="TEICHURONIC ACID BIOSYNTHESIS PROTEIN TUAE"/>
    <property type="match status" value="1"/>
</dbReference>
<evidence type="ECO:0000256" key="5">
    <source>
        <dbReference type="SAM" id="Phobius"/>
    </source>
</evidence>
<evidence type="ECO:0000313" key="7">
    <source>
        <dbReference type="EMBL" id="HIX86782.1"/>
    </source>
</evidence>
<evidence type="ECO:0000256" key="1">
    <source>
        <dbReference type="ARBA" id="ARBA00004141"/>
    </source>
</evidence>
<dbReference type="InterPro" id="IPR051533">
    <property type="entry name" value="WaaL-like"/>
</dbReference>
<dbReference type="GO" id="GO:0016020">
    <property type="term" value="C:membrane"/>
    <property type="evidence" value="ECO:0007669"/>
    <property type="project" value="UniProtKB-SubCell"/>
</dbReference>
<dbReference type="PANTHER" id="PTHR37422:SF23">
    <property type="entry name" value="TEICHURONIC ACID BIOSYNTHESIS PROTEIN TUAE"/>
    <property type="match status" value="1"/>
</dbReference>
<evidence type="ECO:0000313" key="8">
    <source>
        <dbReference type="Proteomes" id="UP000823847"/>
    </source>
</evidence>
<proteinExistence type="predicted"/>
<reference evidence="7" key="2">
    <citation type="submission" date="2021-04" db="EMBL/GenBank/DDBJ databases">
        <authorList>
            <person name="Gilroy R."/>
        </authorList>
    </citation>
    <scope>NUCLEOTIDE SEQUENCE</scope>
    <source>
        <strain evidence="7">ChiHecec2B26-12326</strain>
    </source>
</reference>
<feature type="transmembrane region" description="Helical" evidence="5">
    <location>
        <begin position="226"/>
        <end position="243"/>
    </location>
</feature>
<feature type="transmembrane region" description="Helical" evidence="5">
    <location>
        <begin position="12"/>
        <end position="28"/>
    </location>
</feature>
<feature type="transmembrane region" description="Helical" evidence="5">
    <location>
        <begin position="320"/>
        <end position="339"/>
    </location>
</feature>
<dbReference type="GO" id="GO:0016874">
    <property type="term" value="F:ligase activity"/>
    <property type="evidence" value="ECO:0007669"/>
    <property type="project" value="UniProtKB-KW"/>
</dbReference>
<dbReference type="EMBL" id="DXEN01000071">
    <property type="protein sequence ID" value="HIX86782.1"/>
    <property type="molecule type" value="Genomic_DNA"/>
</dbReference>
<gene>
    <name evidence="7" type="ORF">H9848_09290</name>
</gene>
<dbReference type="SUPFAM" id="SSF48452">
    <property type="entry name" value="TPR-like"/>
    <property type="match status" value="2"/>
</dbReference>
<protein>
    <submittedName>
        <fullName evidence="7">O-antigen ligase family protein</fullName>
    </submittedName>
</protein>
<dbReference type="Gene3D" id="1.25.40.10">
    <property type="entry name" value="Tetratricopeptide repeat domain"/>
    <property type="match status" value="1"/>
</dbReference>
<feature type="transmembrane region" description="Helical" evidence="5">
    <location>
        <begin position="182"/>
        <end position="214"/>
    </location>
</feature>